<dbReference type="InterPro" id="IPR021109">
    <property type="entry name" value="Peptidase_aspartic_dom_sf"/>
</dbReference>
<dbReference type="Gene3D" id="3.10.10.10">
    <property type="entry name" value="HIV Type 1 Reverse Transcriptase, subunit A, domain 1"/>
    <property type="match status" value="2"/>
</dbReference>
<dbReference type="Gene3D" id="2.40.70.10">
    <property type="entry name" value="Acid Proteases"/>
    <property type="match status" value="1"/>
</dbReference>
<evidence type="ECO:0000256" key="14">
    <source>
        <dbReference type="ARBA" id="ARBA00023172"/>
    </source>
</evidence>
<dbReference type="InterPro" id="IPR036397">
    <property type="entry name" value="RNaseH_sf"/>
</dbReference>
<keyword evidence="7" id="KW-0255">Endonuclease</keyword>
<keyword evidence="3" id="KW-0548">Nucleotidyltransferase</keyword>
<keyword evidence="9" id="KW-0460">Magnesium</keyword>
<dbReference type="Gene3D" id="3.30.70.270">
    <property type="match status" value="2"/>
</dbReference>
<evidence type="ECO:0000313" key="21">
    <source>
        <dbReference type="Proteomes" id="UP001151760"/>
    </source>
</evidence>
<evidence type="ECO:0000256" key="8">
    <source>
        <dbReference type="ARBA" id="ARBA00022801"/>
    </source>
</evidence>
<dbReference type="Gene3D" id="4.10.60.10">
    <property type="entry name" value="Zinc finger, CCHC-type"/>
    <property type="match status" value="1"/>
</dbReference>
<dbReference type="Pfam" id="PF17921">
    <property type="entry name" value="Integrase_H2C2"/>
    <property type="match status" value="1"/>
</dbReference>
<dbReference type="InterPro" id="IPR041588">
    <property type="entry name" value="Integrase_H2C2"/>
</dbReference>
<keyword evidence="2" id="KW-0808">Transferase</keyword>
<dbReference type="InterPro" id="IPR043128">
    <property type="entry name" value="Rev_trsase/Diguanyl_cyclase"/>
</dbReference>
<dbReference type="EMBL" id="BQNB010018290">
    <property type="protein sequence ID" value="GJT72780.1"/>
    <property type="molecule type" value="Genomic_DNA"/>
</dbReference>
<dbReference type="Proteomes" id="UP001151760">
    <property type="component" value="Unassembled WGS sequence"/>
</dbReference>
<keyword evidence="1" id="KW-0645">Protease</keyword>
<evidence type="ECO:0000259" key="17">
    <source>
        <dbReference type="Pfam" id="PF17919"/>
    </source>
</evidence>
<keyword evidence="5" id="KW-0479">Metal-binding</keyword>
<keyword evidence="13" id="KW-0238">DNA-binding</keyword>
<dbReference type="InterPro" id="IPR041577">
    <property type="entry name" value="RT_RNaseH_2"/>
</dbReference>
<evidence type="ECO:0000256" key="4">
    <source>
        <dbReference type="ARBA" id="ARBA00022722"/>
    </source>
</evidence>
<reference evidence="20" key="2">
    <citation type="submission" date="2022-01" db="EMBL/GenBank/DDBJ databases">
        <authorList>
            <person name="Yamashiro T."/>
            <person name="Shiraishi A."/>
            <person name="Satake H."/>
            <person name="Nakayama K."/>
        </authorList>
    </citation>
    <scope>NUCLEOTIDE SEQUENCE</scope>
</reference>
<evidence type="ECO:0000259" key="16">
    <source>
        <dbReference type="Pfam" id="PF00078"/>
    </source>
</evidence>
<feature type="domain" description="Reverse transcriptase/retrotransposon-derived protein RNase H-like" evidence="17">
    <location>
        <begin position="487"/>
        <end position="562"/>
    </location>
</feature>
<feature type="domain" description="Tf2-1-like SH3-like" evidence="19">
    <location>
        <begin position="1041"/>
        <end position="1105"/>
    </location>
</feature>
<sequence length="1142" mass="132353">MTATRQKMSYAEIDQIVAQQVTNAIKAIAIYETKIRMTHDPMNQVIRQETTIENNANNKRNQWKEGLCWELLHHVGPCTVKCSKCKGVGHMTKDCRASVAAMNQKAHVENPKATTTCYECGRIGNFRNEFQKLRNQNQVNQIWNEKARENSKIKYHIELVNGRLIGSDTVLRGCTLGLLGHPFNIDLMPVELGSFDVIIGIDWLANHHAVIVCDEKIVRIPYGDEVLIVQVTKKETEDKSEEKRLEDVPIVRDISEVFLEDLPGLPPMRQVEFQIDLVPGAAPMARAPYRLAPSELQELSTQLQELSDKGFIRSSSSPWEALEKDIPKLEFRTCYGHYEFQVMSFGLTNAPATFMDLMNRVCKPYLDKFVIVFIDDILIYSKSKEEHVEHLKLILELLKKEELYAKFSKGEFWLSKVQFLGHVIDGEGIYVDPTKIESIKDWASPKTPIEIRQFLDLAGYYRRFIEGFSKIAKPMTKLTQKKVKFDWSEKAEAAFQLLKQKLCSAPILALPKVSENFVVYCDASRNVLGAVLMQREKVIAYVSRQLKVHEKNYTTHDLELGAEYQKELNMRQRRRLELLSDYDYEIPYHLGKANVVADALSRKEHNKPLRVRALVLMTDLNLPVQILNAQVEARKEENFGTEDLCGMIKKLEQRTDGTLCLNERSWIPCRGKLRELIMHESHKSKYLIYPGSDKMYQDLKKLYWWPNMKAKSATYVSKCLTCAKVKAECQKPSCLLFQPMIPVWKWENITMDFVTKLPKTSTGQDTIWVIIDRLTKSAYFLPMKVSDLMEKLTRQYLKEVVSRHGVPTDGQSERTIQTLEDMLHACVIDFGKGWDRHLPLVEFSYNNSYHTSINVAPFEALYGRKCRSPICWAEFGDTQLTGPKIVHETTEKIIQIKKRVIRFSKRGKLNPRYIGPFKILAKVGTLAYRLELPKQLSRVHITFYVSNLKKYFVDEPLAIPLDEIQIDDKLNFIKESVEIMDQEVKRLKQSRIPIVKVRWNSRRGPEFTWECEDQMKKKSRLDFYIILYLLDLSFAHLAKVGNKVMLKVLPWKGMIHFGKRGKLSPRYIRPFKILAKVGPVAYKLELPQELSRIHNPFHISNMKKCLSDENLVISLEEIWLDDKLHFIEEPIKVMDHEVKQLK</sequence>
<comment type="caution">
    <text evidence="20">The sequence shown here is derived from an EMBL/GenBank/DDBJ whole genome shotgun (WGS) entry which is preliminary data.</text>
</comment>
<dbReference type="Gene3D" id="3.30.420.10">
    <property type="entry name" value="Ribonuclease H-like superfamily/Ribonuclease H"/>
    <property type="match status" value="2"/>
</dbReference>
<evidence type="ECO:0000256" key="1">
    <source>
        <dbReference type="ARBA" id="ARBA00022670"/>
    </source>
</evidence>
<feature type="domain" description="Tf2-1-like SH3-like" evidence="19">
    <location>
        <begin position="900"/>
        <end position="951"/>
    </location>
</feature>
<keyword evidence="6" id="KW-0064">Aspartyl protease</keyword>
<dbReference type="CDD" id="cd09274">
    <property type="entry name" value="RNase_HI_RT_Ty3"/>
    <property type="match status" value="1"/>
</dbReference>
<dbReference type="GO" id="GO:0003964">
    <property type="term" value="F:RNA-directed DNA polymerase activity"/>
    <property type="evidence" value="ECO:0007669"/>
    <property type="project" value="UniProtKB-KW"/>
</dbReference>
<evidence type="ECO:0000256" key="2">
    <source>
        <dbReference type="ARBA" id="ARBA00022679"/>
    </source>
</evidence>
<protein>
    <submittedName>
        <fullName evidence="20">Reverse transcriptase domain-containing protein</fullName>
    </submittedName>
</protein>
<dbReference type="PANTHER" id="PTHR37984">
    <property type="entry name" value="PROTEIN CBG26694"/>
    <property type="match status" value="1"/>
</dbReference>
<keyword evidence="21" id="KW-1185">Reference proteome</keyword>
<dbReference type="InterPro" id="IPR000477">
    <property type="entry name" value="RT_dom"/>
</dbReference>
<evidence type="ECO:0000256" key="5">
    <source>
        <dbReference type="ARBA" id="ARBA00022723"/>
    </source>
</evidence>
<dbReference type="InterPro" id="IPR050951">
    <property type="entry name" value="Retrovirus_Pol_polyprotein"/>
</dbReference>
<evidence type="ECO:0000313" key="20">
    <source>
        <dbReference type="EMBL" id="GJT72780.1"/>
    </source>
</evidence>
<dbReference type="Gene3D" id="1.10.340.70">
    <property type="match status" value="1"/>
</dbReference>
<dbReference type="Pfam" id="PF00078">
    <property type="entry name" value="RVT_1"/>
    <property type="match status" value="1"/>
</dbReference>
<evidence type="ECO:0000256" key="10">
    <source>
        <dbReference type="ARBA" id="ARBA00022908"/>
    </source>
</evidence>
<dbReference type="Pfam" id="PF24626">
    <property type="entry name" value="SH3_Tf2-1"/>
    <property type="match status" value="2"/>
</dbReference>
<keyword evidence="4" id="KW-0540">Nuclease</keyword>
<evidence type="ECO:0000256" key="15">
    <source>
        <dbReference type="ARBA" id="ARBA00023268"/>
    </source>
</evidence>
<evidence type="ECO:0000256" key="3">
    <source>
        <dbReference type="ARBA" id="ARBA00022695"/>
    </source>
</evidence>
<organism evidence="20 21">
    <name type="scientific">Tanacetum coccineum</name>
    <dbReference type="NCBI Taxonomy" id="301880"/>
    <lineage>
        <taxon>Eukaryota</taxon>
        <taxon>Viridiplantae</taxon>
        <taxon>Streptophyta</taxon>
        <taxon>Embryophyta</taxon>
        <taxon>Tracheophyta</taxon>
        <taxon>Spermatophyta</taxon>
        <taxon>Magnoliopsida</taxon>
        <taxon>eudicotyledons</taxon>
        <taxon>Gunneridae</taxon>
        <taxon>Pentapetalae</taxon>
        <taxon>asterids</taxon>
        <taxon>campanulids</taxon>
        <taxon>Asterales</taxon>
        <taxon>Asteraceae</taxon>
        <taxon>Asteroideae</taxon>
        <taxon>Anthemideae</taxon>
        <taxon>Anthemidinae</taxon>
        <taxon>Tanacetum</taxon>
    </lineage>
</organism>
<feature type="domain" description="Integrase zinc-binding" evidence="18">
    <location>
        <begin position="672"/>
        <end position="727"/>
    </location>
</feature>
<feature type="domain" description="Reverse transcriptase" evidence="16">
    <location>
        <begin position="328"/>
        <end position="424"/>
    </location>
</feature>
<evidence type="ECO:0000259" key="19">
    <source>
        <dbReference type="Pfam" id="PF24626"/>
    </source>
</evidence>
<keyword evidence="8" id="KW-0378">Hydrolase</keyword>
<evidence type="ECO:0000256" key="13">
    <source>
        <dbReference type="ARBA" id="ARBA00023125"/>
    </source>
</evidence>
<dbReference type="InterPro" id="IPR012337">
    <property type="entry name" value="RNaseH-like_sf"/>
</dbReference>
<keyword evidence="14" id="KW-0233">DNA recombination</keyword>
<evidence type="ECO:0000256" key="7">
    <source>
        <dbReference type="ARBA" id="ARBA00022759"/>
    </source>
</evidence>
<dbReference type="InterPro" id="IPR056924">
    <property type="entry name" value="SH3_Tf2-1"/>
</dbReference>
<evidence type="ECO:0000256" key="9">
    <source>
        <dbReference type="ARBA" id="ARBA00022842"/>
    </source>
</evidence>
<keyword evidence="15" id="KW-0511">Multifunctional enzyme</keyword>
<accession>A0ABQ5GC97</accession>
<dbReference type="InterPro" id="IPR043502">
    <property type="entry name" value="DNA/RNA_pol_sf"/>
</dbReference>
<gene>
    <name evidence="20" type="ORF">Tco_1032066</name>
</gene>
<dbReference type="CDD" id="cd01647">
    <property type="entry name" value="RT_LTR"/>
    <property type="match status" value="1"/>
</dbReference>
<keyword evidence="12" id="KW-0239">DNA-directed DNA polymerase</keyword>
<proteinExistence type="predicted"/>
<dbReference type="SUPFAM" id="SSF56672">
    <property type="entry name" value="DNA/RNA polymerases"/>
    <property type="match status" value="1"/>
</dbReference>
<dbReference type="SUPFAM" id="SSF53098">
    <property type="entry name" value="Ribonuclease H-like"/>
    <property type="match status" value="1"/>
</dbReference>
<evidence type="ECO:0000256" key="12">
    <source>
        <dbReference type="ARBA" id="ARBA00022932"/>
    </source>
</evidence>
<dbReference type="Pfam" id="PF08284">
    <property type="entry name" value="RVP_2"/>
    <property type="match status" value="1"/>
</dbReference>
<keyword evidence="10" id="KW-0229">DNA integration</keyword>
<reference evidence="20" key="1">
    <citation type="journal article" date="2022" name="Int. J. Mol. Sci.">
        <title>Draft Genome of Tanacetum Coccineum: Genomic Comparison of Closely Related Tanacetum-Family Plants.</title>
        <authorList>
            <person name="Yamashiro T."/>
            <person name="Shiraishi A."/>
            <person name="Nakayama K."/>
            <person name="Satake H."/>
        </authorList>
    </citation>
    <scope>NUCLEOTIDE SEQUENCE</scope>
</reference>
<evidence type="ECO:0000259" key="18">
    <source>
        <dbReference type="Pfam" id="PF17921"/>
    </source>
</evidence>
<name>A0ABQ5GC97_9ASTR</name>
<dbReference type="CDD" id="cd00303">
    <property type="entry name" value="retropepsin_like"/>
    <property type="match status" value="1"/>
</dbReference>
<evidence type="ECO:0000256" key="11">
    <source>
        <dbReference type="ARBA" id="ARBA00022918"/>
    </source>
</evidence>
<dbReference type="PANTHER" id="PTHR37984:SF5">
    <property type="entry name" value="PROTEIN NYNRIN-LIKE"/>
    <property type="match status" value="1"/>
</dbReference>
<evidence type="ECO:0000256" key="6">
    <source>
        <dbReference type="ARBA" id="ARBA00022750"/>
    </source>
</evidence>
<dbReference type="Pfam" id="PF17919">
    <property type="entry name" value="RT_RNaseH_2"/>
    <property type="match status" value="1"/>
</dbReference>
<keyword evidence="11 20" id="KW-0695">RNA-directed DNA polymerase</keyword>